<dbReference type="PANTHER" id="PTHR30383">
    <property type="entry name" value="THIOESTERASE 1/PROTEASE 1/LYSOPHOSPHOLIPASE L1"/>
    <property type="match status" value="1"/>
</dbReference>
<dbReference type="InterPro" id="IPR051532">
    <property type="entry name" value="Ester_Hydrolysis_Enzymes"/>
</dbReference>
<accession>A0A9J7AP54</accession>
<dbReference type="PANTHER" id="PTHR30383:SF24">
    <property type="entry name" value="THIOESTERASE 1_PROTEASE 1_LYSOPHOSPHOLIPASE L1"/>
    <property type="match status" value="1"/>
</dbReference>
<organism evidence="2 3">
    <name type="scientific">Nisaea acidiphila</name>
    <dbReference type="NCBI Taxonomy" id="1862145"/>
    <lineage>
        <taxon>Bacteria</taxon>
        <taxon>Pseudomonadati</taxon>
        <taxon>Pseudomonadota</taxon>
        <taxon>Alphaproteobacteria</taxon>
        <taxon>Rhodospirillales</taxon>
        <taxon>Thalassobaculaceae</taxon>
        <taxon>Nisaea</taxon>
    </lineage>
</organism>
<dbReference type="AlphaFoldDB" id="A0A9J7AP54"/>
<dbReference type="Gene3D" id="3.40.50.1110">
    <property type="entry name" value="SGNH hydrolase"/>
    <property type="match status" value="1"/>
</dbReference>
<reference evidence="2" key="1">
    <citation type="submission" date="2022-08" db="EMBL/GenBank/DDBJ databases">
        <title>Nisaea acidiphila sp. nov., isolated from a marine algal debris and emended description of the genus Nisaea Urios et al. 2008.</title>
        <authorList>
            <person name="Kwon K."/>
        </authorList>
    </citation>
    <scope>NUCLEOTIDE SEQUENCE</scope>
    <source>
        <strain evidence="2">MEBiC11861</strain>
    </source>
</reference>
<sequence length="218" mass="22897">MKRRRTAISRVLASLAAFLVLLYVAGAPADAETRILGLGDSLMAGYGLPPGESFPDQLQRALAAEGIEAEVVNAGVSGDTSAGGRARLDWALASDPHAVILELGANDGLRGLDPAETRRNLDAILTTVGERGVPVLLAGMLAPPNLGQEYGTEFETVFRELAEKHDALFYPFFLDGVAGDASLNLADGIHPTADGVAVIVERIMPLVKRLLTRATAGK</sequence>
<evidence type="ECO:0000313" key="3">
    <source>
        <dbReference type="Proteomes" id="UP001060336"/>
    </source>
</evidence>
<proteinExistence type="predicted"/>
<dbReference type="SUPFAM" id="SSF52266">
    <property type="entry name" value="SGNH hydrolase"/>
    <property type="match status" value="1"/>
</dbReference>
<dbReference type="RefSeq" id="WP_257767200.1">
    <property type="nucleotide sequence ID" value="NZ_CP102480.1"/>
</dbReference>
<name>A0A9J7AP54_9PROT</name>
<keyword evidence="3" id="KW-1185">Reference proteome</keyword>
<dbReference type="CDD" id="cd01822">
    <property type="entry name" value="Lysophospholipase_L1_like"/>
    <property type="match status" value="1"/>
</dbReference>
<dbReference type="GO" id="GO:0004622">
    <property type="term" value="F:phosphatidylcholine lysophospholipase activity"/>
    <property type="evidence" value="ECO:0007669"/>
    <property type="project" value="TreeGrafter"/>
</dbReference>
<gene>
    <name evidence="2" type="ORF">NUH88_14935</name>
</gene>
<dbReference type="KEGG" id="naci:NUH88_14935"/>
<dbReference type="Proteomes" id="UP001060336">
    <property type="component" value="Chromosome"/>
</dbReference>
<dbReference type="Pfam" id="PF13472">
    <property type="entry name" value="Lipase_GDSL_2"/>
    <property type="match status" value="1"/>
</dbReference>
<dbReference type="InterPro" id="IPR036514">
    <property type="entry name" value="SGNH_hydro_sf"/>
</dbReference>
<evidence type="ECO:0000259" key="1">
    <source>
        <dbReference type="Pfam" id="PF13472"/>
    </source>
</evidence>
<dbReference type="EMBL" id="CP102480">
    <property type="protein sequence ID" value="UUX48698.1"/>
    <property type="molecule type" value="Genomic_DNA"/>
</dbReference>
<dbReference type="InterPro" id="IPR013830">
    <property type="entry name" value="SGNH_hydro"/>
</dbReference>
<protein>
    <submittedName>
        <fullName evidence="2">Arylesterase</fullName>
    </submittedName>
</protein>
<feature type="domain" description="SGNH hydrolase-type esterase" evidence="1">
    <location>
        <begin position="38"/>
        <end position="197"/>
    </location>
</feature>
<evidence type="ECO:0000313" key="2">
    <source>
        <dbReference type="EMBL" id="UUX48698.1"/>
    </source>
</evidence>